<evidence type="ECO:0000256" key="1">
    <source>
        <dbReference type="SAM" id="SignalP"/>
    </source>
</evidence>
<sequence>MKRILLGTLLGFSCAAIAVQNCEEIKSSCAAGYARNIQACGPSGDRRSGICRADAHNRYIECVKAGGCEA</sequence>
<keyword evidence="3" id="KW-1185">Reference proteome</keyword>
<accession>A0ABU9QHG0</accession>
<comment type="caution">
    <text evidence="2">The sequence shown here is derived from an EMBL/GenBank/DDBJ whole genome shotgun (WGS) entry which is preliminary data.</text>
</comment>
<proteinExistence type="predicted"/>
<keyword evidence="1" id="KW-0732">Signal</keyword>
<organism evidence="2 3">
    <name type="scientific">Paraburkholderia sabiae</name>
    <dbReference type="NCBI Taxonomy" id="273251"/>
    <lineage>
        <taxon>Bacteria</taxon>
        <taxon>Pseudomonadati</taxon>
        <taxon>Pseudomonadota</taxon>
        <taxon>Betaproteobacteria</taxon>
        <taxon>Burkholderiales</taxon>
        <taxon>Burkholderiaceae</taxon>
        <taxon>Paraburkholderia</taxon>
    </lineage>
</organism>
<dbReference type="Proteomes" id="UP001494588">
    <property type="component" value="Unassembled WGS sequence"/>
</dbReference>
<protein>
    <submittedName>
        <fullName evidence="2">Uncharacterized protein</fullName>
    </submittedName>
</protein>
<dbReference type="RefSeq" id="WP_201654365.1">
    <property type="nucleotide sequence ID" value="NZ_CAJHCS010000020.1"/>
</dbReference>
<dbReference type="EMBL" id="JAZHGC010000020">
    <property type="protein sequence ID" value="MEM5288754.1"/>
    <property type="molecule type" value="Genomic_DNA"/>
</dbReference>
<evidence type="ECO:0000313" key="2">
    <source>
        <dbReference type="EMBL" id="MEM5288754.1"/>
    </source>
</evidence>
<gene>
    <name evidence="2" type="ORF">V4C55_23785</name>
</gene>
<name>A0ABU9QHG0_9BURK</name>
<reference evidence="2 3" key="1">
    <citation type="submission" date="2024-01" db="EMBL/GenBank/DDBJ databases">
        <title>The diversity of rhizobia nodulating Mimosa spp. in eleven states of Brazil covering several biomes is determined by host plant, location, and edaphic factors.</title>
        <authorList>
            <person name="Rouws L."/>
            <person name="Barauna A."/>
            <person name="Beukes C."/>
            <person name="De Faria S.M."/>
            <person name="Gross E."/>
            <person name="Dos Reis Junior F.B."/>
            <person name="Simon M."/>
            <person name="Maluk M."/>
            <person name="Odee D.W."/>
            <person name="Kenicer G."/>
            <person name="Young J.P.W."/>
            <person name="Reis V.M."/>
            <person name="Zilli J."/>
            <person name="James E.K."/>
        </authorList>
    </citation>
    <scope>NUCLEOTIDE SEQUENCE [LARGE SCALE GENOMIC DNA]</scope>
    <source>
        <strain evidence="2 3">JPY77</strain>
    </source>
</reference>
<feature type="chain" id="PRO_5047300105" evidence="1">
    <location>
        <begin position="19"/>
        <end position="70"/>
    </location>
</feature>
<feature type="signal peptide" evidence="1">
    <location>
        <begin position="1"/>
        <end position="18"/>
    </location>
</feature>
<evidence type="ECO:0000313" key="3">
    <source>
        <dbReference type="Proteomes" id="UP001494588"/>
    </source>
</evidence>